<evidence type="ECO:0000313" key="2">
    <source>
        <dbReference type="Proteomes" id="UP000644507"/>
    </source>
</evidence>
<gene>
    <name evidence="1" type="ORF">GCM10007100_34460</name>
</gene>
<reference evidence="1" key="2">
    <citation type="submission" date="2020-09" db="EMBL/GenBank/DDBJ databases">
        <authorList>
            <person name="Sun Q."/>
            <person name="Kim S."/>
        </authorList>
    </citation>
    <scope>NUCLEOTIDE SEQUENCE</scope>
    <source>
        <strain evidence="1">KCTC 12988</strain>
    </source>
</reference>
<dbReference type="SUPFAM" id="SSF109604">
    <property type="entry name" value="HD-domain/PDEase-like"/>
    <property type="match status" value="1"/>
</dbReference>
<proteinExistence type="predicted"/>
<dbReference type="EMBL" id="BMXI01000017">
    <property type="protein sequence ID" value="GHC63968.1"/>
    <property type="molecule type" value="Genomic_DNA"/>
</dbReference>
<dbReference type="InterPro" id="IPR009218">
    <property type="entry name" value="HD_phosphohydro"/>
</dbReference>
<organism evidence="1 2">
    <name type="scientific">Roseibacillus persicicus</name>
    <dbReference type="NCBI Taxonomy" id="454148"/>
    <lineage>
        <taxon>Bacteria</taxon>
        <taxon>Pseudomonadati</taxon>
        <taxon>Verrucomicrobiota</taxon>
        <taxon>Verrucomicrobiia</taxon>
        <taxon>Verrucomicrobiales</taxon>
        <taxon>Verrucomicrobiaceae</taxon>
        <taxon>Roseibacillus</taxon>
    </lineage>
</organism>
<accession>A0A918TW31</accession>
<evidence type="ECO:0008006" key="3">
    <source>
        <dbReference type="Google" id="ProtNLM"/>
    </source>
</evidence>
<keyword evidence="2" id="KW-1185">Reference proteome</keyword>
<name>A0A918TW31_9BACT</name>
<sequence length="201" mass="23110">MNLTAAWVRLCQAARFDNNDYFAALSEAYTRNSLAYHNLAHIEDCLLKYQKFSHLAHDPLAVEFAIWFHDIVYDPKARNNEEQSAVVAKEFLRGHALADSVAELILATRHQEPLGSLDAQLICDIDLSILGSDSPTYHIYAEAIREEYAWVAPDDYKIGRAKVLEDFLSRPRIYQHAEFRKKYERQARLNLKEELNSLSPA</sequence>
<protein>
    <recommendedName>
        <fullName evidence="3">N-methyl-D-aspartate receptor NMDAR2C subunit</fullName>
    </recommendedName>
</protein>
<dbReference type="Gene3D" id="1.10.3210.10">
    <property type="entry name" value="Hypothetical protein af1432"/>
    <property type="match status" value="1"/>
</dbReference>
<dbReference type="PANTHER" id="PTHR21174:SF0">
    <property type="entry name" value="HD PHOSPHOHYDROLASE FAMILY PROTEIN-RELATED"/>
    <property type="match status" value="1"/>
</dbReference>
<dbReference type="Proteomes" id="UP000644507">
    <property type="component" value="Unassembled WGS sequence"/>
</dbReference>
<evidence type="ECO:0000313" key="1">
    <source>
        <dbReference type="EMBL" id="GHC63968.1"/>
    </source>
</evidence>
<dbReference type="PANTHER" id="PTHR21174">
    <property type="match status" value="1"/>
</dbReference>
<dbReference type="PIRSF" id="PIRSF035170">
    <property type="entry name" value="HD_phosphohydro"/>
    <property type="match status" value="1"/>
</dbReference>
<dbReference type="RefSeq" id="WP_189572845.1">
    <property type="nucleotide sequence ID" value="NZ_BMXI01000017.1"/>
</dbReference>
<comment type="caution">
    <text evidence="1">The sequence shown here is derived from an EMBL/GenBank/DDBJ whole genome shotgun (WGS) entry which is preliminary data.</text>
</comment>
<reference evidence="1" key="1">
    <citation type="journal article" date="2014" name="Int. J. Syst. Evol. Microbiol.">
        <title>Complete genome sequence of Corynebacterium casei LMG S-19264T (=DSM 44701T), isolated from a smear-ripened cheese.</title>
        <authorList>
            <consortium name="US DOE Joint Genome Institute (JGI-PGF)"/>
            <person name="Walter F."/>
            <person name="Albersmeier A."/>
            <person name="Kalinowski J."/>
            <person name="Ruckert C."/>
        </authorList>
    </citation>
    <scope>NUCLEOTIDE SEQUENCE</scope>
    <source>
        <strain evidence="1">KCTC 12988</strain>
    </source>
</reference>
<dbReference type="AlphaFoldDB" id="A0A918TW31"/>